<keyword evidence="2" id="KW-1185">Reference proteome</keyword>
<evidence type="ECO:0000313" key="2">
    <source>
        <dbReference type="Proteomes" id="UP000830768"/>
    </source>
</evidence>
<name>A0ACD3YQQ6_FUSSC</name>
<dbReference type="EMBL" id="CP090031">
    <property type="protein sequence ID" value="UPK90936.1"/>
    <property type="molecule type" value="Genomic_DNA"/>
</dbReference>
<evidence type="ECO:0000313" key="1">
    <source>
        <dbReference type="EMBL" id="UPK90936.1"/>
    </source>
</evidence>
<accession>A0ACD3YQQ6</accession>
<gene>
    <name evidence="1" type="ORF">LCI18_001871</name>
</gene>
<proteinExistence type="predicted"/>
<sequence length="475" mass="54445">MAYNPPVTINAPLAPDLIGIAITQLQYRSNELTIDPFRQAQRQRHNARLTPDVLNCPTTSQQVLNQHRRENRQLNSMAAKLRTYNNLMAPREPITAEQKRKCLLFRSAGWNYDRIAIFFKFTPRQAQYAILITEALSVPKSNTVRGQLPVLNHPQLLIVLAFTLSSRDARRMEYNRLASSLGWKCKPAVIQNALRKVGYERYPALIRPTIVEEFRQARFDWAQDHVDWTVEQWKAVVWSGETHIMTGPHAQIHVTRTIHEERDPGCIIDDDAHLQNGNTFWATFSGLKGKGPSVFWDPSWGTIDAENHSERVLPTVSYWIQQQPDNAKYCMEHRLIAHSDAAIRTELQNKNIEVLQLPPASSDLDLMAVAWGMIKTKIEEDRLVAHLRSRSAVVEAIETWNWIEEAHLMTLIESMPARCQAVIDADGMYTPYMMMATKDDGYEGQWLRRTMATRNDGYEVTRDEGTGNETGLQKD</sequence>
<reference evidence="1" key="1">
    <citation type="submission" date="2021-11" db="EMBL/GenBank/DDBJ databases">
        <title>Fusarium solani-melongenae Genome sequencing and assembly.</title>
        <authorList>
            <person name="Xie S."/>
            <person name="Huang L."/>
            <person name="Zhang X."/>
        </authorList>
    </citation>
    <scope>NUCLEOTIDE SEQUENCE</scope>
    <source>
        <strain evidence="1">CRI 24-3</strain>
    </source>
</reference>
<dbReference type="Proteomes" id="UP000830768">
    <property type="component" value="Chromosome 2"/>
</dbReference>
<organism evidence="1 2">
    <name type="scientific">Fusarium solani subsp. cucurbitae</name>
    <name type="common">Neocosmosporum cucurbitae</name>
    <dbReference type="NCBI Taxonomy" id="2747967"/>
    <lineage>
        <taxon>Eukaryota</taxon>
        <taxon>Fungi</taxon>
        <taxon>Dikarya</taxon>
        <taxon>Ascomycota</taxon>
        <taxon>Pezizomycotina</taxon>
        <taxon>Sordariomycetes</taxon>
        <taxon>Hypocreomycetidae</taxon>
        <taxon>Hypocreales</taxon>
        <taxon>Nectriaceae</taxon>
        <taxon>Fusarium</taxon>
        <taxon>Fusarium solani species complex</taxon>
    </lineage>
</organism>
<protein>
    <submittedName>
        <fullName evidence="1">Uncharacterized protein</fullName>
    </submittedName>
</protein>